<dbReference type="Pfam" id="PF10908">
    <property type="entry name" value="Tlde1_dom"/>
    <property type="match status" value="1"/>
</dbReference>
<dbReference type="Proteomes" id="UP000271603">
    <property type="component" value="Chromosome"/>
</dbReference>
<evidence type="ECO:0000313" key="3">
    <source>
        <dbReference type="Proteomes" id="UP000271603"/>
    </source>
</evidence>
<dbReference type="AlphaFoldDB" id="A0A447QTP9"/>
<name>A0A447QTP9_SERRU</name>
<proteinExistence type="predicted"/>
<reference evidence="2 3" key="1">
    <citation type="submission" date="2018-12" db="EMBL/GenBank/DDBJ databases">
        <authorList>
            <consortium name="Pathogen Informatics"/>
        </authorList>
    </citation>
    <scope>NUCLEOTIDE SEQUENCE [LARGE SCALE GENOMIC DNA]</scope>
    <source>
        <strain evidence="2 3">NCTC9419</strain>
    </source>
</reference>
<accession>A0A447QTP9</accession>
<sequence length="178" mass="20130">MQICRMNYNDLSPDGKRVKLHCYGVGSFDVLSGIDRYINNPHCSDREKAAIPPGTYWIVDRPTGSIVNQIRAEVIDAVHLYKNHHSEWFGLFSNDTMSDHVFVNGMRRGSFRLHPLNTDGSGVSWGCITLYKAAEFQILRRSLLNRKKVRVPGGRGLMAYGRIDVQGVPDYSKCVVSR</sequence>
<feature type="domain" description="Tlde1" evidence="1">
    <location>
        <begin position="28"/>
        <end position="153"/>
    </location>
</feature>
<organism evidence="2 3">
    <name type="scientific">Serratia rubidaea</name>
    <name type="common">Serratia marinorubra</name>
    <dbReference type="NCBI Taxonomy" id="61652"/>
    <lineage>
        <taxon>Bacteria</taxon>
        <taxon>Pseudomonadati</taxon>
        <taxon>Pseudomonadota</taxon>
        <taxon>Gammaproteobacteria</taxon>
        <taxon>Enterobacterales</taxon>
        <taxon>Yersiniaceae</taxon>
        <taxon>Serratia</taxon>
    </lineage>
</organism>
<dbReference type="EMBL" id="LR134155">
    <property type="protein sequence ID" value="VEA73351.1"/>
    <property type="molecule type" value="Genomic_DNA"/>
</dbReference>
<evidence type="ECO:0000313" key="2">
    <source>
        <dbReference type="EMBL" id="VEA73351.1"/>
    </source>
</evidence>
<dbReference type="InterPro" id="IPR021225">
    <property type="entry name" value="Tlde1_dom"/>
</dbReference>
<protein>
    <submittedName>
        <fullName evidence="2">Protein of uncharacterized function (DUF2778)</fullName>
    </submittedName>
</protein>
<gene>
    <name evidence="2" type="ORF">NCTC9419_04980</name>
</gene>
<evidence type="ECO:0000259" key="1">
    <source>
        <dbReference type="Pfam" id="PF10908"/>
    </source>
</evidence>